<dbReference type="InterPro" id="IPR011249">
    <property type="entry name" value="Metalloenz_LuxS/M16"/>
</dbReference>
<dbReference type="Pfam" id="PF00675">
    <property type="entry name" value="Peptidase_M16"/>
    <property type="match status" value="1"/>
</dbReference>
<comment type="caution">
    <text evidence="4">The sequence shown here is derived from an EMBL/GenBank/DDBJ whole genome shotgun (WGS) entry which is preliminary data.</text>
</comment>
<dbReference type="PANTHER" id="PTHR11851">
    <property type="entry name" value="METALLOPROTEASE"/>
    <property type="match status" value="1"/>
</dbReference>
<dbReference type="Gene3D" id="3.30.830.10">
    <property type="entry name" value="Metalloenzyme, LuxS/M16 peptidase-like"/>
    <property type="match status" value="2"/>
</dbReference>
<evidence type="ECO:0000313" key="5">
    <source>
        <dbReference type="Proteomes" id="UP000034119"/>
    </source>
</evidence>
<dbReference type="AlphaFoldDB" id="A0A0G1VH76"/>
<gene>
    <name evidence="4" type="ORF">UY40_C0006G0007</name>
</gene>
<keyword evidence="4" id="KW-0378">Hydrolase</keyword>
<dbReference type="InterPro" id="IPR050361">
    <property type="entry name" value="MPP/UQCRC_Complex"/>
</dbReference>
<dbReference type="InterPro" id="IPR011765">
    <property type="entry name" value="Pept_M16_N"/>
</dbReference>
<organism evidence="4 5">
    <name type="scientific">candidate division CPR1 bacterium GW2011_GWC1_49_13</name>
    <dbReference type="NCBI Taxonomy" id="1618342"/>
    <lineage>
        <taxon>Bacteria</taxon>
        <taxon>candidate division CPR1</taxon>
    </lineage>
</organism>
<dbReference type="Pfam" id="PF05193">
    <property type="entry name" value="Peptidase_M16_C"/>
    <property type="match status" value="1"/>
</dbReference>
<dbReference type="EMBL" id="LCPW01000006">
    <property type="protein sequence ID" value="KKW05913.1"/>
    <property type="molecule type" value="Genomic_DNA"/>
</dbReference>
<dbReference type="GO" id="GO:0046872">
    <property type="term" value="F:metal ion binding"/>
    <property type="evidence" value="ECO:0007669"/>
    <property type="project" value="InterPro"/>
</dbReference>
<dbReference type="PANTHER" id="PTHR11851:SF49">
    <property type="entry name" value="MITOCHONDRIAL-PROCESSING PEPTIDASE SUBUNIT ALPHA"/>
    <property type="match status" value="1"/>
</dbReference>
<dbReference type="SUPFAM" id="SSF63411">
    <property type="entry name" value="LuxS/MPP-like metallohydrolase"/>
    <property type="match status" value="2"/>
</dbReference>
<evidence type="ECO:0000256" key="1">
    <source>
        <dbReference type="ARBA" id="ARBA00007261"/>
    </source>
</evidence>
<dbReference type="GO" id="GO:0008233">
    <property type="term" value="F:peptidase activity"/>
    <property type="evidence" value="ECO:0007669"/>
    <property type="project" value="UniProtKB-KW"/>
</dbReference>
<evidence type="ECO:0000259" key="2">
    <source>
        <dbReference type="Pfam" id="PF00675"/>
    </source>
</evidence>
<protein>
    <submittedName>
        <fullName evidence="4">Zinc protease insulinase family</fullName>
    </submittedName>
</protein>
<dbReference type="InterPro" id="IPR007863">
    <property type="entry name" value="Peptidase_M16_C"/>
</dbReference>
<dbReference type="GO" id="GO:0006508">
    <property type="term" value="P:proteolysis"/>
    <property type="evidence" value="ECO:0007669"/>
    <property type="project" value="UniProtKB-KW"/>
</dbReference>
<evidence type="ECO:0000259" key="3">
    <source>
        <dbReference type="Pfam" id="PF05193"/>
    </source>
</evidence>
<comment type="similarity">
    <text evidence="1">Belongs to the peptidase M16 family.</text>
</comment>
<sequence>MAKKVRVRTLSNGLRVIFYNYNIDWVQGILLNRAGPRVEQPEELGLTHIFEHLCARNAKAHFEMENLGEGLENAYTGGEDVSYWFSFLKRNALAGIESFFRLWTAPVTVEDFEREREVLQIEYAERNSVANPGAVLYDLLMRTGWQGHPLRFDDTLLWHRNLSRLTYEQFHKFRPRINCGNNTVLVLIGHIPIRKLMEVLERTFGMLPVGHRPTIKSRPLKKISRFTVVKKSGELDLAYCLLAFPFPKLKSRSRRALELISGHLGDSEHFSSALFQKVREDRSLVYSIFTDTFRFSDSGAFYVFWVCPPKNVQPVLDIIRREMRGWVNGKISAVEFERARHVLALKWESSQHYSDYIVGELAEELTFGGKVSNPRLWAKTARSMRRSDAIEVARRYLKPNQALLTMYGKVGNLRPRF</sequence>
<dbReference type="STRING" id="1618342.UY40_C0006G0007"/>
<dbReference type="Proteomes" id="UP000034119">
    <property type="component" value="Unassembled WGS sequence"/>
</dbReference>
<accession>A0A0G1VH76</accession>
<feature type="domain" description="Peptidase M16 C-terminal" evidence="3">
    <location>
        <begin position="165"/>
        <end position="342"/>
    </location>
</feature>
<keyword evidence="4" id="KW-0645">Protease</keyword>
<name>A0A0G1VH76_9BACT</name>
<proteinExistence type="inferred from homology"/>
<reference evidence="4 5" key="1">
    <citation type="journal article" date="2015" name="Nature">
        <title>rRNA introns, odd ribosomes, and small enigmatic genomes across a large radiation of phyla.</title>
        <authorList>
            <person name="Brown C.T."/>
            <person name="Hug L.A."/>
            <person name="Thomas B.C."/>
            <person name="Sharon I."/>
            <person name="Castelle C.J."/>
            <person name="Singh A."/>
            <person name="Wilkins M.J."/>
            <person name="Williams K.H."/>
            <person name="Banfield J.F."/>
        </authorList>
    </citation>
    <scope>NUCLEOTIDE SEQUENCE [LARGE SCALE GENOMIC DNA]</scope>
</reference>
<feature type="domain" description="Peptidase M16 N-terminal" evidence="2">
    <location>
        <begin position="33"/>
        <end position="150"/>
    </location>
</feature>
<evidence type="ECO:0000313" key="4">
    <source>
        <dbReference type="EMBL" id="KKW05913.1"/>
    </source>
</evidence>